<gene>
    <name evidence="1" type="ORF">DDE74_34500</name>
</gene>
<dbReference type="EMBL" id="CP029042">
    <property type="protein sequence ID" value="AZS75339.1"/>
    <property type="molecule type" value="Genomic_DNA"/>
</dbReference>
<proteinExistence type="predicted"/>
<protein>
    <recommendedName>
        <fullName evidence="3">SUKH-4 immunity protein of toxin-antitoxin system</fullName>
    </recommendedName>
</protein>
<evidence type="ECO:0000313" key="1">
    <source>
        <dbReference type="EMBL" id="AZS75339.1"/>
    </source>
</evidence>
<dbReference type="AlphaFoldDB" id="A0A3Q9K6G8"/>
<dbReference type="Proteomes" id="UP000275579">
    <property type="component" value="Chromosome"/>
</dbReference>
<dbReference type="RefSeq" id="WP_127154101.1">
    <property type="nucleotide sequence ID" value="NZ_CP029042.1"/>
</dbReference>
<reference evidence="1 2" key="1">
    <citation type="submission" date="2018-04" db="EMBL/GenBank/DDBJ databases">
        <title>Complete genome sequences of Streptomyces lydicus strain WYEC and characterization of antagonistic properties of biological control agents.</title>
        <authorList>
            <person name="Mariita R.M."/>
            <person name="Sello J.K."/>
        </authorList>
    </citation>
    <scope>NUCLEOTIDE SEQUENCE [LARGE SCALE GENOMIC DNA]</scope>
    <source>
        <strain evidence="1 2">WYEC 108</strain>
    </source>
</reference>
<dbReference type="InterPro" id="IPR025851">
    <property type="entry name" value="SUKH-4"/>
</dbReference>
<name>A0A3Q9K6G8_9ACTN</name>
<sequence>MTTTAEDIPLAPDAAWLEERFGAGSLWRPAEAELPEELTHQQSREFLTTVGFPAVRIDAIGFDATHLRAADGDALHPFDADELYGERYPDDDSDPVNFCFSVGSCGDQMLMLDGEAGGIDHYDPNGWDHGAGYQGAAASSLPDLAALLGLIAERSADLSADDRAVARAAVAALRELMCRHDAAVEESPFWRKAFWFRAE</sequence>
<accession>A0A3Q9K6G8</accession>
<evidence type="ECO:0000313" key="2">
    <source>
        <dbReference type="Proteomes" id="UP000275579"/>
    </source>
</evidence>
<dbReference type="Pfam" id="PF14435">
    <property type="entry name" value="SUKH-4"/>
    <property type="match status" value="1"/>
</dbReference>
<evidence type="ECO:0008006" key="3">
    <source>
        <dbReference type="Google" id="ProtNLM"/>
    </source>
</evidence>
<organism evidence="1 2">
    <name type="scientific">Streptomyces lydicus</name>
    <dbReference type="NCBI Taxonomy" id="47763"/>
    <lineage>
        <taxon>Bacteria</taxon>
        <taxon>Bacillati</taxon>
        <taxon>Actinomycetota</taxon>
        <taxon>Actinomycetes</taxon>
        <taxon>Kitasatosporales</taxon>
        <taxon>Streptomycetaceae</taxon>
        <taxon>Streptomyces</taxon>
    </lineage>
</organism>